<organism evidence="2 3">
    <name type="scientific">Chara braunii</name>
    <name type="common">Braun's stonewort</name>
    <dbReference type="NCBI Taxonomy" id="69332"/>
    <lineage>
        <taxon>Eukaryota</taxon>
        <taxon>Viridiplantae</taxon>
        <taxon>Streptophyta</taxon>
        <taxon>Charophyceae</taxon>
        <taxon>Charales</taxon>
        <taxon>Characeae</taxon>
        <taxon>Chara</taxon>
    </lineage>
</organism>
<evidence type="ECO:0000256" key="1">
    <source>
        <dbReference type="SAM" id="MobiDB-lite"/>
    </source>
</evidence>
<dbReference type="EMBL" id="BFEA01000463">
    <property type="protein sequence ID" value="GBG84086.1"/>
    <property type="molecule type" value="Genomic_DNA"/>
</dbReference>
<sequence>MFVARCEQMRFAANQAMLSYDEYNKIVKTTDAWNPIESDEEAETSDLEIEERVKFLQEGMQSVPTCSVPNENREEGRTKSGGASSPTRDVTDKASSIEQMQTDSPTPLKALENALIHGNRHGLQGRHRTLRGNTEHNMMGDDDEDDLAVPDALPRLMPGDDIPNRIVQASEQPYFIEDKVPETTSEK</sequence>
<feature type="region of interest" description="Disordered" evidence="1">
    <location>
        <begin position="60"/>
        <end position="105"/>
    </location>
</feature>
<protein>
    <submittedName>
        <fullName evidence="2">Uncharacterized protein</fullName>
    </submittedName>
</protein>
<feature type="region of interest" description="Disordered" evidence="1">
    <location>
        <begin position="156"/>
        <end position="187"/>
    </location>
</feature>
<reference evidence="2 3" key="1">
    <citation type="journal article" date="2018" name="Cell">
        <title>The Chara Genome: Secondary Complexity and Implications for Plant Terrestrialization.</title>
        <authorList>
            <person name="Nishiyama T."/>
            <person name="Sakayama H."/>
            <person name="Vries J.D."/>
            <person name="Buschmann H."/>
            <person name="Saint-Marcoux D."/>
            <person name="Ullrich K.K."/>
            <person name="Haas F.B."/>
            <person name="Vanderstraeten L."/>
            <person name="Becker D."/>
            <person name="Lang D."/>
            <person name="Vosolsobe S."/>
            <person name="Rombauts S."/>
            <person name="Wilhelmsson P.K.I."/>
            <person name="Janitza P."/>
            <person name="Kern R."/>
            <person name="Heyl A."/>
            <person name="Rumpler F."/>
            <person name="Villalobos L.I.A.C."/>
            <person name="Clay J.M."/>
            <person name="Skokan R."/>
            <person name="Toyoda A."/>
            <person name="Suzuki Y."/>
            <person name="Kagoshima H."/>
            <person name="Schijlen E."/>
            <person name="Tajeshwar N."/>
            <person name="Catarino B."/>
            <person name="Hetherington A.J."/>
            <person name="Saltykova A."/>
            <person name="Bonnot C."/>
            <person name="Breuninger H."/>
            <person name="Symeonidi A."/>
            <person name="Radhakrishnan G.V."/>
            <person name="Van Nieuwerburgh F."/>
            <person name="Deforce D."/>
            <person name="Chang C."/>
            <person name="Karol K.G."/>
            <person name="Hedrich R."/>
            <person name="Ulvskov P."/>
            <person name="Glockner G."/>
            <person name="Delwiche C.F."/>
            <person name="Petrasek J."/>
            <person name="Van de Peer Y."/>
            <person name="Friml J."/>
            <person name="Beilby M."/>
            <person name="Dolan L."/>
            <person name="Kohara Y."/>
            <person name="Sugano S."/>
            <person name="Fujiyama A."/>
            <person name="Delaux P.-M."/>
            <person name="Quint M."/>
            <person name="TheiBen G."/>
            <person name="Hagemann M."/>
            <person name="Harholt J."/>
            <person name="Dunand C."/>
            <person name="Zachgo S."/>
            <person name="Langdale J."/>
            <person name="Maumus F."/>
            <person name="Straeten D.V.D."/>
            <person name="Gould S.B."/>
            <person name="Rensing S.A."/>
        </authorList>
    </citation>
    <scope>NUCLEOTIDE SEQUENCE [LARGE SCALE GENOMIC DNA]</scope>
    <source>
        <strain evidence="2 3">S276</strain>
    </source>
</reference>
<evidence type="ECO:0000313" key="2">
    <source>
        <dbReference type="EMBL" id="GBG84086.1"/>
    </source>
</evidence>
<feature type="compositionally biased region" description="Basic and acidic residues" evidence="1">
    <location>
        <begin position="176"/>
        <end position="187"/>
    </location>
</feature>
<dbReference type="AlphaFoldDB" id="A0A388LP09"/>
<feature type="compositionally biased region" description="Polar residues" evidence="1">
    <location>
        <begin position="60"/>
        <end position="70"/>
    </location>
</feature>
<keyword evidence="3" id="KW-1185">Reference proteome</keyword>
<accession>A0A388LP09</accession>
<dbReference type="Proteomes" id="UP000265515">
    <property type="component" value="Unassembled WGS sequence"/>
</dbReference>
<proteinExistence type="predicted"/>
<feature type="compositionally biased region" description="Polar residues" evidence="1">
    <location>
        <begin position="81"/>
        <end position="105"/>
    </location>
</feature>
<evidence type="ECO:0000313" key="3">
    <source>
        <dbReference type="Proteomes" id="UP000265515"/>
    </source>
</evidence>
<comment type="caution">
    <text evidence="2">The sequence shown here is derived from an EMBL/GenBank/DDBJ whole genome shotgun (WGS) entry which is preliminary data.</text>
</comment>
<gene>
    <name evidence="2" type="ORF">CBR_g37961</name>
</gene>
<name>A0A388LP09_CHABU</name>
<dbReference type="Gramene" id="GBG84086">
    <property type="protein sequence ID" value="GBG84086"/>
    <property type="gene ID" value="CBR_g37961"/>
</dbReference>